<reference evidence="3 4" key="1">
    <citation type="journal article" date="2007" name="Nature">
        <title>Evolution of genes and genomes on the Drosophila phylogeny.</title>
        <authorList>
            <consortium name="Drosophila 12 Genomes Consortium"/>
            <person name="Clark A.G."/>
            <person name="Eisen M.B."/>
            <person name="Smith D.R."/>
            <person name="Bergman C.M."/>
            <person name="Oliver B."/>
            <person name="Markow T.A."/>
            <person name="Kaufman T.C."/>
            <person name="Kellis M."/>
            <person name="Gelbart W."/>
            <person name="Iyer V.N."/>
            <person name="Pollard D.A."/>
            <person name="Sackton T.B."/>
            <person name="Larracuente A.M."/>
            <person name="Singh N.D."/>
            <person name="Abad J.P."/>
            <person name="Abt D.N."/>
            <person name="Adryan B."/>
            <person name="Aguade M."/>
            <person name="Akashi H."/>
            <person name="Anderson W.W."/>
            <person name="Aquadro C.F."/>
            <person name="Ardell D.H."/>
            <person name="Arguello R."/>
            <person name="Artieri C.G."/>
            <person name="Barbash D.A."/>
            <person name="Barker D."/>
            <person name="Barsanti P."/>
            <person name="Batterham P."/>
            <person name="Batzoglou S."/>
            <person name="Begun D."/>
            <person name="Bhutkar A."/>
            <person name="Blanco E."/>
            <person name="Bosak S.A."/>
            <person name="Bradley R.K."/>
            <person name="Brand A.D."/>
            <person name="Brent M.R."/>
            <person name="Brooks A.N."/>
            <person name="Brown R.H."/>
            <person name="Butlin R.K."/>
            <person name="Caggese C."/>
            <person name="Calvi B.R."/>
            <person name="Bernardo de Carvalho A."/>
            <person name="Caspi A."/>
            <person name="Castrezana S."/>
            <person name="Celniker S.E."/>
            <person name="Chang J.L."/>
            <person name="Chapple C."/>
            <person name="Chatterji S."/>
            <person name="Chinwalla A."/>
            <person name="Civetta A."/>
            <person name="Clifton S.W."/>
            <person name="Comeron J.M."/>
            <person name="Costello J.C."/>
            <person name="Coyne J.A."/>
            <person name="Daub J."/>
            <person name="David R.G."/>
            <person name="Delcher A.L."/>
            <person name="Delehaunty K."/>
            <person name="Do C.B."/>
            <person name="Ebling H."/>
            <person name="Edwards K."/>
            <person name="Eickbush T."/>
            <person name="Evans J.D."/>
            <person name="Filipski A."/>
            <person name="Findeiss S."/>
            <person name="Freyhult E."/>
            <person name="Fulton L."/>
            <person name="Fulton R."/>
            <person name="Garcia A.C."/>
            <person name="Gardiner A."/>
            <person name="Garfield D.A."/>
            <person name="Garvin B.E."/>
            <person name="Gibson G."/>
            <person name="Gilbert D."/>
            <person name="Gnerre S."/>
            <person name="Godfrey J."/>
            <person name="Good R."/>
            <person name="Gotea V."/>
            <person name="Gravely B."/>
            <person name="Greenberg A.J."/>
            <person name="Griffiths-Jones S."/>
            <person name="Gross S."/>
            <person name="Guigo R."/>
            <person name="Gustafson E.A."/>
            <person name="Haerty W."/>
            <person name="Hahn M.W."/>
            <person name="Halligan D.L."/>
            <person name="Halpern A.L."/>
            <person name="Halter G.M."/>
            <person name="Han M.V."/>
            <person name="Heger A."/>
            <person name="Hillier L."/>
            <person name="Hinrichs A.S."/>
            <person name="Holmes I."/>
            <person name="Hoskins R.A."/>
            <person name="Hubisz M.J."/>
            <person name="Hultmark D."/>
            <person name="Huntley M.A."/>
            <person name="Jaffe D.B."/>
            <person name="Jagadeeshan S."/>
            <person name="Jeck W.R."/>
            <person name="Johnson J."/>
            <person name="Jones C.D."/>
            <person name="Jordan W.C."/>
            <person name="Karpen G.H."/>
            <person name="Kataoka E."/>
            <person name="Keightley P.D."/>
            <person name="Kheradpour P."/>
            <person name="Kirkness E.F."/>
            <person name="Koerich L.B."/>
            <person name="Kristiansen K."/>
            <person name="Kudrna D."/>
            <person name="Kulathinal R.J."/>
            <person name="Kumar S."/>
            <person name="Kwok R."/>
            <person name="Lander E."/>
            <person name="Langley C.H."/>
            <person name="Lapoint R."/>
            <person name="Lazzaro B.P."/>
            <person name="Lee S.J."/>
            <person name="Levesque L."/>
            <person name="Li R."/>
            <person name="Lin C.F."/>
            <person name="Lin M.F."/>
            <person name="Lindblad-Toh K."/>
            <person name="Llopart A."/>
            <person name="Long M."/>
            <person name="Low L."/>
            <person name="Lozovsky E."/>
            <person name="Lu J."/>
            <person name="Luo M."/>
            <person name="Machado C.A."/>
            <person name="Makalowski W."/>
            <person name="Marzo M."/>
            <person name="Matsuda M."/>
            <person name="Matzkin L."/>
            <person name="McAllister B."/>
            <person name="McBride C.S."/>
            <person name="McKernan B."/>
            <person name="McKernan K."/>
            <person name="Mendez-Lago M."/>
            <person name="Minx P."/>
            <person name="Mollenhauer M.U."/>
            <person name="Montooth K."/>
            <person name="Mount S.M."/>
            <person name="Mu X."/>
            <person name="Myers E."/>
            <person name="Negre B."/>
            <person name="Newfeld S."/>
            <person name="Nielsen R."/>
            <person name="Noor M.A."/>
            <person name="O'Grady P."/>
            <person name="Pachter L."/>
            <person name="Papaceit M."/>
            <person name="Parisi M.J."/>
            <person name="Parisi M."/>
            <person name="Parts L."/>
            <person name="Pedersen J.S."/>
            <person name="Pesole G."/>
            <person name="Phillippy A.M."/>
            <person name="Ponting C.P."/>
            <person name="Pop M."/>
            <person name="Porcelli D."/>
            <person name="Powell J.R."/>
            <person name="Prohaska S."/>
            <person name="Pruitt K."/>
            <person name="Puig M."/>
            <person name="Quesneville H."/>
            <person name="Ram K.R."/>
            <person name="Rand D."/>
            <person name="Rasmussen M.D."/>
            <person name="Reed L.K."/>
            <person name="Reenan R."/>
            <person name="Reily A."/>
            <person name="Remington K.A."/>
            <person name="Rieger T.T."/>
            <person name="Ritchie M.G."/>
            <person name="Robin C."/>
            <person name="Rogers Y.H."/>
            <person name="Rohde C."/>
            <person name="Rozas J."/>
            <person name="Rubenfield M.J."/>
            <person name="Ruiz A."/>
            <person name="Russo S."/>
            <person name="Salzberg S.L."/>
            <person name="Sanchez-Gracia A."/>
            <person name="Saranga D.J."/>
            <person name="Sato H."/>
            <person name="Schaeffer S.W."/>
            <person name="Schatz M.C."/>
            <person name="Schlenke T."/>
            <person name="Schwartz R."/>
            <person name="Segarra C."/>
            <person name="Singh R.S."/>
            <person name="Sirot L."/>
            <person name="Sirota M."/>
            <person name="Sisneros N.B."/>
            <person name="Smith C.D."/>
            <person name="Smith T.F."/>
            <person name="Spieth J."/>
            <person name="Stage D.E."/>
            <person name="Stark A."/>
            <person name="Stephan W."/>
            <person name="Strausberg R.L."/>
            <person name="Strempel S."/>
            <person name="Sturgill D."/>
            <person name="Sutton G."/>
            <person name="Sutton G.G."/>
            <person name="Tao W."/>
            <person name="Teichmann S."/>
            <person name="Tobari Y.N."/>
            <person name="Tomimura Y."/>
            <person name="Tsolas J.M."/>
            <person name="Valente V.L."/>
            <person name="Venter E."/>
            <person name="Venter J.C."/>
            <person name="Vicario S."/>
            <person name="Vieira F.G."/>
            <person name="Vilella A.J."/>
            <person name="Villasante A."/>
            <person name="Walenz B."/>
            <person name="Wang J."/>
            <person name="Wasserman M."/>
            <person name="Watts T."/>
            <person name="Wilson D."/>
            <person name="Wilson R.K."/>
            <person name="Wing R.A."/>
            <person name="Wolfner M.F."/>
            <person name="Wong A."/>
            <person name="Wong G.K."/>
            <person name="Wu C.I."/>
            <person name="Wu G."/>
            <person name="Yamamoto D."/>
            <person name="Yang H.P."/>
            <person name="Yang S.P."/>
            <person name="Yorke J.A."/>
            <person name="Yoshida K."/>
            <person name="Zdobnov E."/>
            <person name="Zhang P."/>
            <person name="Zhang Y."/>
            <person name="Zimin A.V."/>
            <person name="Baldwin J."/>
            <person name="Abdouelleil A."/>
            <person name="Abdulkadir J."/>
            <person name="Abebe A."/>
            <person name="Abera B."/>
            <person name="Abreu J."/>
            <person name="Acer S.C."/>
            <person name="Aftuck L."/>
            <person name="Alexander A."/>
            <person name="An P."/>
            <person name="Anderson E."/>
            <person name="Anderson S."/>
            <person name="Arachi H."/>
            <person name="Azer M."/>
            <person name="Bachantsang P."/>
            <person name="Barry A."/>
            <person name="Bayul T."/>
            <person name="Berlin A."/>
            <person name="Bessette D."/>
            <person name="Bloom T."/>
            <person name="Blye J."/>
            <person name="Boguslavskiy L."/>
            <person name="Bonnet C."/>
            <person name="Boukhgalter B."/>
            <person name="Bourzgui I."/>
            <person name="Brown A."/>
            <person name="Cahill P."/>
            <person name="Channer S."/>
            <person name="Cheshatsang Y."/>
            <person name="Chuda L."/>
            <person name="Citroen M."/>
            <person name="Collymore A."/>
            <person name="Cooke P."/>
            <person name="Costello M."/>
            <person name="D'Aco K."/>
            <person name="Daza R."/>
            <person name="De Haan G."/>
            <person name="DeGray S."/>
            <person name="DeMaso C."/>
            <person name="Dhargay N."/>
            <person name="Dooley K."/>
            <person name="Dooley E."/>
            <person name="Doricent M."/>
            <person name="Dorje P."/>
            <person name="Dorjee K."/>
            <person name="Dupes A."/>
            <person name="Elong R."/>
            <person name="Falk J."/>
            <person name="Farina A."/>
            <person name="Faro S."/>
            <person name="Ferguson D."/>
            <person name="Fisher S."/>
            <person name="Foley C.D."/>
            <person name="Franke A."/>
            <person name="Friedrich D."/>
            <person name="Gadbois L."/>
            <person name="Gearin G."/>
            <person name="Gearin C.R."/>
            <person name="Giannoukos G."/>
            <person name="Goode T."/>
            <person name="Graham J."/>
            <person name="Grandbois E."/>
            <person name="Grewal S."/>
            <person name="Gyaltsen K."/>
            <person name="Hafez N."/>
            <person name="Hagos B."/>
            <person name="Hall J."/>
            <person name="Henson C."/>
            <person name="Hollinger A."/>
            <person name="Honan T."/>
            <person name="Huard M.D."/>
            <person name="Hughes L."/>
            <person name="Hurhula B."/>
            <person name="Husby M.E."/>
            <person name="Kamat A."/>
            <person name="Kanga B."/>
            <person name="Kashin S."/>
            <person name="Khazanovich D."/>
            <person name="Kisner P."/>
            <person name="Lance K."/>
            <person name="Lara M."/>
            <person name="Lee W."/>
            <person name="Lennon N."/>
            <person name="Letendre F."/>
            <person name="LeVine R."/>
            <person name="Lipovsky A."/>
            <person name="Liu X."/>
            <person name="Liu J."/>
            <person name="Liu S."/>
            <person name="Lokyitsang T."/>
            <person name="Lokyitsang Y."/>
            <person name="Lubonja R."/>
            <person name="Lui A."/>
            <person name="MacDonald P."/>
            <person name="Magnisalis V."/>
            <person name="Maru K."/>
            <person name="Matthews C."/>
            <person name="McCusker W."/>
            <person name="McDonough S."/>
            <person name="Mehta T."/>
            <person name="Meldrim J."/>
            <person name="Meneus L."/>
            <person name="Mihai O."/>
            <person name="Mihalev A."/>
            <person name="Mihova T."/>
            <person name="Mittelman R."/>
            <person name="Mlenga V."/>
            <person name="Montmayeur A."/>
            <person name="Mulrain L."/>
            <person name="Navidi A."/>
            <person name="Naylor J."/>
            <person name="Negash T."/>
            <person name="Nguyen T."/>
            <person name="Nguyen N."/>
            <person name="Nicol R."/>
            <person name="Norbu C."/>
            <person name="Norbu N."/>
            <person name="Novod N."/>
            <person name="O'Neill B."/>
            <person name="Osman S."/>
            <person name="Markiewicz E."/>
            <person name="Oyono O.L."/>
            <person name="Patti C."/>
            <person name="Phunkhang P."/>
            <person name="Pierre F."/>
            <person name="Priest M."/>
            <person name="Raghuraman S."/>
            <person name="Rege F."/>
            <person name="Reyes R."/>
            <person name="Rise C."/>
            <person name="Rogov P."/>
            <person name="Ross K."/>
            <person name="Ryan E."/>
            <person name="Settipalli S."/>
            <person name="Shea T."/>
            <person name="Sherpa N."/>
            <person name="Shi L."/>
            <person name="Shih D."/>
            <person name="Sparrow T."/>
            <person name="Spaulding J."/>
            <person name="Stalker J."/>
            <person name="Stange-Thomann N."/>
            <person name="Stavropoulos S."/>
            <person name="Stone C."/>
            <person name="Strader C."/>
            <person name="Tesfaye S."/>
            <person name="Thomson T."/>
            <person name="Thoulutsang Y."/>
            <person name="Thoulutsang D."/>
            <person name="Topham K."/>
            <person name="Topping I."/>
            <person name="Tsamla T."/>
            <person name="Vassiliev H."/>
            <person name="Vo A."/>
            <person name="Wangchuk T."/>
            <person name="Wangdi T."/>
            <person name="Weiand M."/>
            <person name="Wilkinson J."/>
            <person name="Wilson A."/>
            <person name="Yadav S."/>
            <person name="Young G."/>
            <person name="Yu Q."/>
            <person name="Zembek L."/>
            <person name="Zhong D."/>
            <person name="Zimmer A."/>
            <person name="Zwirko Z."/>
            <person name="Jaffe D.B."/>
            <person name="Alvarez P."/>
            <person name="Brockman W."/>
            <person name="Butler J."/>
            <person name="Chin C."/>
            <person name="Gnerre S."/>
            <person name="Grabherr M."/>
            <person name="Kleber M."/>
            <person name="Mauceli E."/>
            <person name="MacCallum I."/>
        </authorList>
    </citation>
    <scope>NUCLEOTIDE SEQUENCE [LARGE SCALE GENOMIC DNA]</scope>
    <source>
        <strain evidence="4">Rob3c / Tucson 14021-0248.25</strain>
    </source>
</reference>
<feature type="transmembrane region" description="Helical" evidence="2">
    <location>
        <begin position="220"/>
        <end position="240"/>
    </location>
</feature>
<feature type="transmembrane region" description="Helical" evidence="2">
    <location>
        <begin position="420"/>
        <end position="437"/>
    </location>
</feature>
<dbReference type="GO" id="GO:0042734">
    <property type="term" value="C:presynaptic membrane"/>
    <property type="evidence" value="ECO:0007669"/>
    <property type="project" value="TreeGrafter"/>
</dbReference>
<dbReference type="HOGENOM" id="CLU_039224_0_0_1"/>
<evidence type="ECO:0000256" key="1">
    <source>
        <dbReference type="SAM" id="MobiDB-lite"/>
    </source>
</evidence>
<dbReference type="PANTHER" id="PTHR35270">
    <property type="entry name" value="FUSELESS, ISOFORM A"/>
    <property type="match status" value="1"/>
</dbReference>
<dbReference type="InterPro" id="IPR032751">
    <property type="entry name" value="Fuseless"/>
</dbReference>
<dbReference type="PANTHER" id="PTHR35270:SF2">
    <property type="entry name" value="FUSELESS, ISOFORM A"/>
    <property type="match status" value="1"/>
</dbReference>
<dbReference type="EMBL" id="CH480820">
    <property type="protein sequence ID" value="EDW54363.1"/>
    <property type="molecule type" value="Genomic_DNA"/>
</dbReference>
<dbReference type="OMA" id="YYLKADH"/>
<name>B4I1F6_DROSE</name>
<feature type="transmembrane region" description="Helical" evidence="2">
    <location>
        <begin position="252"/>
        <end position="272"/>
    </location>
</feature>
<sequence length="526" mass="58942">MSLTQTASDASSSLSGSDENSAFGPSMAAPCKSFQTANANLDVNVDVDVDVTVDANASADYATAARRWRFREGCCPRDKGSLTAGRPQKSHCHGSVSVSDQQLLQHLHPHTHPRPVRLPPAHATHSPACEKRLEAETPRRDLHELLLELLDMMLSCLVVAPCVIAYWRGTWELMFVYLFPGSLPLSAMASFLIGGLGHFFFTVTQNFFKEHIHPDRRRLTYYAVSRLYTAVFGIVCVNMWRGAWLLCDWLTSVDSLIIVSVVTAIALIFLVATRTLRNLGAAPYTVTMDHKSDYFEVDTMFKIPGFHQPGLYILDTLFSVFVIGSLVVIAWRGVWGIFDLLLFPADKAKSAWGSLLIGYLTVFVTFLIHPLMRYVCRRISGILKLIICDIYYLMTFFGAVNAWRGIWNLLDVYLYPDNKLLSFWLTHIVPFLLLAALKCSNSILVRGVFIDAEGVGSDSVDIPINYVRLHFLRERRKKAGHQATSQPPPPHYYLKPEHVSIGRNAEKDKEAQSSLIEKPHAAVQIV</sequence>
<feature type="transmembrane region" description="Helical" evidence="2">
    <location>
        <begin position="351"/>
        <end position="369"/>
    </location>
</feature>
<feature type="transmembrane region" description="Helical" evidence="2">
    <location>
        <begin position="145"/>
        <end position="167"/>
    </location>
</feature>
<keyword evidence="2" id="KW-0812">Transmembrane</keyword>
<keyword evidence="2" id="KW-0472">Membrane</keyword>
<dbReference type="Proteomes" id="UP000001292">
    <property type="component" value="Unassembled WGS sequence"/>
</dbReference>
<evidence type="ECO:0000313" key="4">
    <source>
        <dbReference type="Proteomes" id="UP000001292"/>
    </source>
</evidence>
<gene>
    <name evidence="3" type="primary">Dsec\GM18024</name>
    <name evidence="3" type="ORF">Dsec_GM18024</name>
</gene>
<evidence type="ECO:0000256" key="2">
    <source>
        <dbReference type="SAM" id="Phobius"/>
    </source>
</evidence>
<dbReference type="PhylomeDB" id="B4I1F6"/>
<accession>B4I1F6</accession>
<feature type="transmembrane region" description="Helical" evidence="2">
    <location>
        <begin position="187"/>
        <end position="208"/>
    </location>
</feature>
<feature type="compositionally biased region" description="Low complexity" evidence="1">
    <location>
        <begin position="1"/>
        <end position="18"/>
    </location>
</feature>
<organism evidence="4">
    <name type="scientific">Drosophila sechellia</name>
    <name type="common">Fruit fly</name>
    <dbReference type="NCBI Taxonomy" id="7238"/>
    <lineage>
        <taxon>Eukaryota</taxon>
        <taxon>Metazoa</taxon>
        <taxon>Ecdysozoa</taxon>
        <taxon>Arthropoda</taxon>
        <taxon>Hexapoda</taxon>
        <taxon>Insecta</taxon>
        <taxon>Pterygota</taxon>
        <taxon>Neoptera</taxon>
        <taxon>Endopterygota</taxon>
        <taxon>Diptera</taxon>
        <taxon>Brachycera</taxon>
        <taxon>Muscomorpha</taxon>
        <taxon>Ephydroidea</taxon>
        <taxon>Drosophilidae</taxon>
        <taxon>Drosophila</taxon>
        <taxon>Sophophora</taxon>
    </lineage>
</organism>
<dbReference type="GO" id="GO:0070073">
    <property type="term" value="P:clustering of voltage-gated calcium channels"/>
    <property type="evidence" value="ECO:0007669"/>
    <property type="project" value="TreeGrafter"/>
</dbReference>
<feature type="region of interest" description="Disordered" evidence="1">
    <location>
        <begin position="1"/>
        <end position="22"/>
    </location>
</feature>
<dbReference type="Pfam" id="PF15993">
    <property type="entry name" value="Fuseless"/>
    <property type="match status" value="1"/>
</dbReference>
<proteinExistence type="predicted"/>
<keyword evidence="2" id="KW-1133">Transmembrane helix</keyword>
<feature type="transmembrane region" description="Helical" evidence="2">
    <location>
        <begin position="381"/>
        <end position="400"/>
    </location>
</feature>
<keyword evidence="4" id="KW-1185">Reference proteome</keyword>
<protein>
    <submittedName>
        <fullName evidence="3">GM18024</fullName>
    </submittedName>
</protein>
<dbReference type="GO" id="GO:0007270">
    <property type="term" value="P:neuron-neuron synaptic transmission"/>
    <property type="evidence" value="ECO:0007669"/>
    <property type="project" value="TreeGrafter"/>
</dbReference>
<evidence type="ECO:0000313" key="3">
    <source>
        <dbReference type="EMBL" id="EDW54363.1"/>
    </source>
</evidence>
<dbReference type="AlphaFoldDB" id="B4I1F6"/>
<dbReference type="GO" id="GO:0007274">
    <property type="term" value="P:neuromuscular synaptic transmission"/>
    <property type="evidence" value="ECO:0007669"/>
    <property type="project" value="TreeGrafter"/>
</dbReference>
<feature type="transmembrane region" description="Helical" evidence="2">
    <location>
        <begin position="310"/>
        <end position="331"/>
    </location>
</feature>
<dbReference type="STRING" id="7238.B4I1F6"/>